<gene>
    <name evidence="1" type="ORF">RM812_28035</name>
</gene>
<dbReference type="RefSeq" id="WP_311577938.1">
    <property type="nucleotide sequence ID" value="NZ_JAVRFH010000035.1"/>
</dbReference>
<accession>A0ABU3AWU2</accession>
<comment type="caution">
    <text evidence="1">The sequence shown here is derived from an EMBL/GenBank/DDBJ whole genome shotgun (WGS) entry which is preliminary data.</text>
</comment>
<keyword evidence="2" id="KW-1185">Reference proteome</keyword>
<name>A0ABU3AWU2_9ACTN</name>
<organism evidence="1 2">
    <name type="scientific">Streptomyces lancefieldiae</name>
    <dbReference type="NCBI Taxonomy" id="3075520"/>
    <lineage>
        <taxon>Bacteria</taxon>
        <taxon>Bacillati</taxon>
        <taxon>Actinomycetota</taxon>
        <taxon>Actinomycetes</taxon>
        <taxon>Kitasatosporales</taxon>
        <taxon>Streptomycetaceae</taxon>
        <taxon>Streptomyces</taxon>
    </lineage>
</organism>
<protein>
    <submittedName>
        <fullName evidence="1">Uncharacterized protein</fullName>
    </submittedName>
</protein>
<dbReference type="EMBL" id="JAVRFH010000035">
    <property type="protein sequence ID" value="MDT0614042.1"/>
    <property type="molecule type" value="Genomic_DNA"/>
</dbReference>
<evidence type="ECO:0000313" key="2">
    <source>
        <dbReference type="Proteomes" id="UP001180724"/>
    </source>
</evidence>
<proteinExistence type="predicted"/>
<evidence type="ECO:0000313" key="1">
    <source>
        <dbReference type="EMBL" id="MDT0614042.1"/>
    </source>
</evidence>
<sequence>MARDGARPAYDPAGHDTALRSALQELRAGRWMSMRTLLEQTTSWWQWTQRTQVLAASAAGTDVVRAWLAEEPHSAPALVMHARVVVERALRAHREGHHRTRELWLEAWHACDAAARIAPHDPVPWVCLLALARLDGEQSWAEHRVAPPEPMLPPGPWGLLAEAGKRDPYNREAHHRMLQFLYPRGDSERLAQAAGFAHWAAGSAPPGSALHVLPLYVRVERYRRSGGREAALDLHWVAEDATREARQAFHSWFTLTQNAERSLLDMNHLAHALWGALQFREAVQVFDALGPYWTPLPWAHRAAGPGDSQRAVEVFLQARARSRSAARGGGRRG</sequence>
<reference evidence="1" key="1">
    <citation type="submission" date="2024-05" db="EMBL/GenBank/DDBJ databases">
        <title>30 novel species of actinomycetes from the DSMZ collection.</title>
        <authorList>
            <person name="Nouioui I."/>
        </authorList>
    </citation>
    <scope>NUCLEOTIDE SEQUENCE</scope>
    <source>
        <strain evidence="1">DSM 40712</strain>
    </source>
</reference>
<dbReference type="Proteomes" id="UP001180724">
    <property type="component" value="Unassembled WGS sequence"/>
</dbReference>